<dbReference type="GO" id="GO:0036064">
    <property type="term" value="C:ciliary basal body"/>
    <property type="evidence" value="ECO:0007669"/>
    <property type="project" value="TreeGrafter"/>
</dbReference>
<evidence type="ECO:0000256" key="1">
    <source>
        <dbReference type="ARBA" id="ARBA00004138"/>
    </source>
</evidence>
<reference evidence="10" key="1">
    <citation type="submission" date="2023-09" db="UniProtKB">
        <authorList>
            <consortium name="Ensembl"/>
        </authorList>
    </citation>
    <scope>IDENTIFICATION</scope>
</reference>
<dbReference type="PANTHER" id="PTHR31954">
    <property type="entry name" value="CILIA- AND FLAGELLA-ASSOCIATED PROTEIN 157"/>
    <property type="match status" value="1"/>
</dbReference>
<evidence type="ECO:0000256" key="8">
    <source>
        <dbReference type="SAM" id="MobiDB-lite"/>
    </source>
</evidence>
<evidence type="ECO:0000256" key="2">
    <source>
        <dbReference type="ARBA" id="ARBA00010841"/>
    </source>
</evidence>
<dbReference type="STRING" id="144197.ENSSPAP00000007656"/>
<dbReference type="PANTHER" id="PTHR31954:SF1">
    <property type="entry name" value="CILIA- AND FLAGELLA-ASSOCIATED PROTEIN 157"/>
    <property type="match status" value="1"/>
</dbReference>
<dbReference type="Pfam" id="PF14988">
    <property type="entry name" value="DUF4515"/>
    <property type="match status" value="1"/>
</dbReference>
<proteinExistence type="inferred from homology"/>
<feature type="coiled-coil region" evidence="7">
    <location>
        <begin position="281"/>
        <end position="322"/>
    </location>
</feature>
<evidence type="ECO:0000259" key="9">
    <source>
        <dbReference type="Pfam" id="PF14988"/>
    </source>
</evidence>
<keyword evidence="5" id="KW-0969">Cilium</keyword>
<evidence type="ECO:0000256" key="4">
    <source>
        <dbReference type="ARBA" id="ARBA00023054"/>
    </source>
</evidence>
<dbReference type="Ensembl" id="ENSSPAT00000007803.1">
    <property type="protein sequence ID" value="ENSSPAP00000007656.1"/>
    <property type="gene ID" value="ENSSPAG00000005851.1"/>
</dbReference>
<evidence type="ECO:0000256" key="3">
    <source>
        <dbReference type="ARBA" id="ARBA00014087"/>
    </source>
</evidence>
<dbReference type="AlphaFoldDB" id="A0A3B4ZJ45"/>
<feature type="domain" description="DUF4515" evidence="9">
    <location>
        <begin position="80"/>
        <end position="262"/>
    </location>
</feature>
<comment type="subcellular location">
    <subcellularLocation>
        <location evidence="1">Cell projection</location>
        <location evidence="1">Cilium</location>
    </subcellularLocation>
</comment>
<dbReference type="InterPro" id="IPR038844">
    <property type="entry name" value="CFAP157"/>
</dbReference>
<evidence type="ECO:0000313" key="10">
    <source>
        <dbReference type="Ensembl" id="ENSSPAP00000007656.1"/>
    </source>
</evidence>
<accession>A0A3B4ZJ45</accession>
<sequence>MPKKKEKNSGEKQDETKKTPKKDNSATPAVKTGLGDKEKDLYLTQIKYLTDQLEQYQLKCEELERQKKHLISQSSTLETEKKDIVEYLKRSLLEKEDEVDELSDRLENQRQAADQDKEALQLQHSQQRQELQERLDELMKENLTLEEKLSSLEEFQRQKEELTSNMESLEKQLEDQKEKHKDDVHNLEMKVLLEKEMESHVAAMAAEVQRLVDQKLPETTRSVLQENVEVKNRLGLLSEQTQVLMEENAALKGRKGRLSVDVDILEQMLSETSPSSLHQAVEQLTEKCQQLQTEQKDWIQQLQQLRTEHTAVLAEVEELRSNRALVSEQCSKNRAEVSRLEVALQEERRRRSRMKSIMQEAADTLRQALMVKHTDPNRAHVKVCFCLKHFPDVGSVPCRRRRPIRTQKLSFQLQLARYRPGDLGFIPRPAPKHKTTLSRTGLMSSSTHVPLYRFVRRSLRVLHKHR</sequence>
<dbReference type="GeneTree" id="ENSGT00730000111240"/>
<organism evidence="10">
    <name type="scientific">Stegastes partitus</name>
    <name type="common">bicolor damselfish</name>
    <dbReference type="NCBI Taxonomy" id="144197"/>
    <lineage>
        <taxon>Eukaryota</taxon>
        <taxon>Metazoa</taxon>
        <taxon>Chordata</taxon>
        <taxon>Craniata</taxon>
        <taxon>Vertebrata</taxon>
        <taxon>Euteleostomi</taxon>
        <taxon>Actinopterygii</taxon>
        <taxon>Neopterygii</taxon>
        <taxon>Teleostei</taxon>
        <taxon>Neoteleostei</taxon>
        <taxon>Acanthomorphata</taxon>
        <taxon>Ovalentaria</taxon>
        <taxon>Pomacentridae</taxon>
        <taxon>Stegastes</taxon>
    </lineage>
</organism>
<name>A0A3B4ZJ45_9TELE</name>
<dbReference type="GO" id="GO:0008017">
    <property type="term" value="F:microtubule binding"/>
    <property type="evidence" value="ECO:0007669"/>
    <property type="project" value="TreeGrafter"/>
</dbReference>
<feature type="compositionally biased region" description="Basic and acidic residues" evidence="8">
    <location>
        <begin position="102"/>
        <end position="119"/>
    </location>
</feature>
<evidence type="ECO:0000256" key="6">
    <source>
        <dbReference type="ARBA" id="ARBA00023273"/>
    </source>
</evidence>
<evidence type="ECO:0000256" key="5">
    <source>
        <dbReference type="ARBA" id="ARBA00023069"/>
    </source>
</evidence>
<feature type="region of interest" description="Disordered" evidence="8">
    <location>
        <begin position="1"/>
        <end position="36"/>
    </location>
</feature>
<keyword evidence="4 7" id="KW-0175">Coiled coil</keyword>
<dbReference type="InterPro" id="IPR032777">
    <property type="entry name" value="DUF4515"/>
</dbReference>
<keyword evidence="6" id="KW-0966">Cell projection</keyword>
<evidence type="ECO:0000256" key="7">
    <source>
        <dbReference type="SAM" id="Coils"/>
    </source>
</evidence>
<comment type="similarity">
    <text evidence="2">Belongs to the CFAP157 family.</text>
</comment>
<feature type="compositionally biased region" description="Basic and acidic residues" evidence="8">
    <location>
        <begin position="7"/>
        <end position="24"/>
    </location>
</feature>
<protein>
    <recommendedName>
        <fullName evidence="3">Cilia- and flagella-associated protein 157</fullName>
    </recommendedName>
</protein>
<feature type="region of interest" description="Disordered" evidence="8">
    <location>
        <begin position="96"/>
        <end position="125"/>
    </location>
</feature>